<dbReference type="AlphaFoldDB" id="A0A7C9VW55"/>
<sequence length="333" mass="34436">MRKILLAPLCALVTVTVAACSPSGPEQANPELAPRGTTMTKVKPTKQDLTTKLSISGKVEMNPTFGLVAPVDGQVRFFEIPAPNGTPTKPIRVANVWKDGAPNYVEIPAGATFGGRLVDDKATVTAGMPLASAKHVGYALVGDIDGQQAYKISGALTDVTAQIKNGPGPFPCAVLGTIAALPQATIPEKPQQTPENKDASKDQPKQPEQPKQPDQQQQQPSGSTGLRIVCTAPADVKMINGAAASIEVTTGKSAQALVVPVEAVAGQQGKGKVDVIQPDGSRRTTDVTLGLTDGKVVEVKSGLTGDEELAVPGPNLPEGQQQGGDQQQKPTGP</sequence>
<evidence type="ECO:0000313" key="4">
    <source>
        <dbReference type="Proteomes" id="UP000481360"/>
    </source>
</evidence>
<feature type="chain" id="PRO_5039674409" evidence="2">
    <location>
        <begin position="20"/>
        <end position="333"/>
    </location>
</feature>
<accession>A0A7C9VW55</accession>
<evidence type="ECO:0000256" key="1">
    <source>
        <dbReference type="SAM" id="MobiDB-lite"/>
    </source>
</evidence>
<feature type="region of interest" description="Disordered" evidence="1">
    <location>
        <begin position="302"/>
        <end position="333"/>
    </location>
</feature>
<dbReference type="GO" id="GO:0015562">
    <property type="term" value="F:efflux transmembrane transporter activity"/>
    <property type="evidence" value="ECO:0007669"/>
    <property type="project" value="TreeGrafter"/>
</dbReference>
<dbReference type="EMBL" id="JAAMPJ010000004">
    <property type="protein sequence ID" value="NGY60581.1"/>
    <property type="molecule type" value="Genomic_DNA"/>
</dbReference>
<feature type="region of interest" description="Disordered" evidence="1">
    <location>
        <begin position="186"/>
        <end position="224"/>
    </location>
</feature>
<feature type="signal peptide" evidence="2">
    <location>
        <begin position="1"/>
        <end position="19"/>
    </location>
</feature>
<dbReference type="GO" id="GO:1990281">
    <property type="term" value="C:efflux pump complex"/>
    <property type="evidence" value="ECO:0007669"/>
    <property type="project" value="TreeGrafter"/>
</dbReference>
<dbReference type="PROSITE" id="PS51257">
    <property type="entry name" value="PROKAR_LIPOPROTEIN"/>
    <property type="match status" value="1"/>
</dbReference>
<comment type="caution">
    <text evidence="3">The sequence shown here is derived from an EMBL/GenBank/DDBJ whole genome shotgun (WGS) entry which is preliminary data.</text>
</comment>
<proteinExistence type="predicted"/>
<keyword evidence="4" id="KW-1185">Reference proteome</keyword>
<keyword evidence="2" id="KW-0732">Signal</keyword>
<feature type="region of interest" description="Disordered" evidence="1">
    <location>
        <begin position="23"/>
        <end position="43"/>
    </location>
</feature>
<evidence type="ECO:0000256" key="2">
    <source>
        <dbReference type="SAM" id="SignalP"/>
    </source>
</evidence>
<name>A0A7C9VW55_9PSEU</name>
<dbReference type="Proteomes" id="UP000481360">
    <property type="component" value="Unassembled WGS sequence"/>
</dbReference>
<organism evidence="3 4">
    <name type="scientific">Lentzea alba</name>
    <dbReference type="NCBI Taxonomy" id="2714351"/>
    <lineage>
        <taxon>Bacteria</taxon>
        <taxon>Bacillati</taxon>
        <taxon>Actinomycetota</taxon>
        <taxon>Actinomycetes</taxon>
        <taxon>Pseudonocardiales</taxon>
        <taxon>Pseudonocardiaceae</taxon>
        <taxon>Lentzea</taxon>
    </lineage>
</organism>
<dbReference type="Gene3D" id="2.40.420.20">
    <property type="match status" value="1"/>
</dbReference>
<gene>
    <name evidence="3" type="ORF">G7043_16760</name>
</gene>
<dbReference type="PANTHER" id="PTHR30469:SF15">
    <property type="entry name" value="HLYD FAMILY OF SECRETION PROTEINS"/>
    <property type="match status" value="1"/>
</dbReference>
<evidence type="ECO:0000313" key="3">
    <source>
        <dbReference type="EMBL" id="NGY60581.1"/>
    </source>
</evidence>
<reference evidence="3 4" key="1">
    <citation type="submission" date="2020-03" db="EMBL/GenBank/DDBJ databases">
        <title>Isolation and identification of active actinomycetes.</title>
        <authorList>
            <person name="Sun X."/>
        </authorList>
    </citation>
    <scope>NUCLEOTIDE SEQUENCE [LARGE SCALE GENOMIC DNA]</scope>
    <source>
        <strain evidence="3 4">NEAU-D13</strain>
    </source>
</reference>
<dbReference type="RefSeq" id="WP_166046596.1">
    <property type="nucleotide sequence ID" value="NZ_JAAMPJ010000004.1"/>
</dbReference>
<feature type="compositionally biased region" description="Low complexity" evidence="1">
    <location>
        <begin position="319"/>
        <end position="333"/>
    </location>
</feature>
<feature type="compositionally biased region" description="Basic and acidic residues" evidence="1">
    <location>
        <begin position="195"/>
        <end position="205"/>
    </location>
</feature>
<dbReference type="PANTHER" id="PTHR30469">
    <property type="entry name" value="MULTIDRUG RESISTANCE PROTEIN MDTA"/>
    <property type="match status" value="1"/>
</dbReference>
<protein>
    <submittedName>
        <fullName evidence="3">Efflux RND transporter periplasmic adaptor subunit</fullName>
    </submittedName>
</protein>